<gene>
    <name evidence="9" type="ORF">SAMN05421854_102565</name>
</gene>
<dbReference type="RefSeq" id="WP_167545271.1">
    <property type="nucleotide sequence ID" value="NZ_FOWC01000002.1"/>
</dbReference>
<evidence type="ECO:0000256" key="8">
    <source>
        <dbReference type="SAM" id="Phobius"/>
    </source>
</evidence>
<dbReference type="GO" id="GO:0022857">
    <property type="term" value="F:transmembrane transporter activity"/>
    <property type="evidence" value="ECO:0007669"/>
    <property type="project" value="InterPro"/>
</dbReference>
<dbReference type="SUPFAM" id="SSF81345">
    <property type="entry name" value="ABC transporter involved in vitamin B12 uptake, BtuC"/>
    <property type="match status" value="1"/>
</dbReference>
<dbReference type="Proteomes" id="UP000199137">
    <property type="component" value="Unassembled WGS sequence"/>
</dbReference>
<feature type="transmembrane region" description="Helical" evidence="8">
    <location>
        <begin position="230"/>
        <end position="252"/>
    </location>
</feature>
<accession>A0A1I5IN34</accession>
<keyword evidence="3" id="KW-0813">Transport</keyword>
<evidence type="ECO:0000313" key="9">
    <source>
        <dbReference type="EMBL" id="SFO61863.1"/>
    </source>
</evidence>
<protein>
    <submittedName>
        <fullName evidence="9">Iron complex transport system permease protein</fullName>
    </submittedName>
</protein>
<keyword evidence="7 8" id="KW-0472">Membrane</keyword>
<dbReference type="Gene3D" id="1.10.3470.10">
    <property type="entry name" value="ABC transporter involved in vitamin B12 uptake, BtuC"/>
    <property type="match status" value="1"/>
</dbReference>
<dbReference type="InterPro" id="IPR037294">
    <property type="entry name" value="ABC_BtuC-like"/>
</dbReference>
<keyword evidence="6 8" id="KW-1133">Transmembrane helix</keyword>
<feature type="transmembrane region" description="Helical" evidence="8">
    <location>
        <begin position="7"/>
        <end position="27"/>
    </location>
</feature>
<dbReference type="GO" id="GO:0033214">
    <property type="term" value="P:siderophore-iron import into cell"/>
    <property type="evidence" value="ECO:0007669"/>
    <property type="project" value="TreeGrafter"/>
</dbReference>
<feature type="transmembrane region" description="Helical" evidence="8">
    <location>
        <begin position="90"/>
        <end position="108"/>
    </location>
</feature>
<evidence type="ECO:0000256" key="7">
    <source>
        <dbReference type="ARBA" id="ARBA00023136"/>
    </source>
</evidence>
<feature type="transmembrane region" description="Helical" evidence="8">
    <location>
        <begin position="297"/>
        <end position="318"/>
    </location>
</feature>
<comment type="subcellular location">
    <subcellularLocation>
        <location evidence="1">Cell membrane</location>
        <topology evidence="1">Multi-pass membrane protein</topology>
    </subcellularLocation>
</comment>
<organism evidence="9 10">
    <name type="scientific">Amycolatopsis rubida</name>
    <dbReference type="NCBI Taxonomy" id="112413"/>
    <lineage>
        <taxon>Bacteria</taxon>
        <taxon>Bacillati</taxon>
        <taxon>Actinomycetota</taxon>
        <taxon>Actinomycetes</taxon>
        <taxon>Pseudonocardiales</taxon>
        <taxon>Pseudonocardiaceae</taxon>
        <taxon>Amycolatopsis</taxon>
    </lineage>
</organism>
<evidence type="ECO:0000256" key="6">
    <source>
        <dbReference type="ARBA" id="ARBA00022989"/>
    </source>
</evidence>
<evidence type="ECO:0000256" key="3">
    <source>
        <dbReference type="ARBA" id="ARBA00022448"/>
    </source>
</evidence>
<dbReference type="Pfam" id="PF01032">
    <property type="entry name" value="FecCD"/>
    <property type="match status" value="1"/>
</dbReference>
<proteinExistence type="inferred from homology"/>
<evidence type="ECO:0000256" key="2">
    <source>
        <dbReference type="ARBA" id="ARBA00007935"/>
    </source>
</evidence>
<feature type="transmembrane region" description="Helical" evidence="8">
    <location>
        <begin position="190"/>
        <end position="209"/>
    </location>
</feature>
<dbReference type="STRING" id="112413.SAMN05421854_102565"/>
<dbReference type="InterPro" id="IPR000522">
    <property type="entry name" value="ABC_transptr_permease_BtuC"/>
</dbReference>
<feature type="transmembrane region" description="Helical" evidence="8">
    <location>
        <begin position="60"/>
        <end position="81"/>
    </location>
</feature>
<evidence type="ECO:0000256" key="5">
    <source>
        <dbReference type="ARBA" id="ARBA00022692"/>
    </source>
</evidence>
<dbReference type="PANTHER" id="PTHR30472">
    <property type="entry name" value="FERRIC ENTEROBACTIN TRANSPORT SYSTEM PERMEASE PROTEIN"/>
    <property type="match status" value="1"/>
</dbReference>
<feature type="transmembrane region" description="Helical" evidence="8">
    <location>
        <begin position="114"/>
        <end position="134"/>
    </location>
</feature>
<dbReference type="GO" id="GO:0005886">
    <property type="term" value="C:plasma membrane"/>
    <property type="evidence" value="ECO:0007669"/>
    <property type="project" value="UniProtKB-SubCell"/>
</dbReference>
<sequence>MNRTARLVPPILAVLVAGLLVAGLLYGDFPLAPSSVLRALAGTADPRASFFVLDVRLPRLLLAVTTGAAFGLAGAIVQSLVRNPLASPDVLGTTSGAAAAAVSALLLFGWTGPAVSGAALAGGLVTTGVVHLLATARGRNLVLIGVAIAALLAGGVSWLLTVGEVTEAQAALVWLTGTLDGRSWPELVPLLWFTIPAALAVVPFARPLTLLGHGDDLARSLGVAVGRTRVFLTIAATVLASAATAAVGPVAFVALTAPALARLLTGSREPSLAASALLGSALLMLADLLARSLSSPAEIPVGVVTGIVGGAYLLFLLVGRGMR</sequence>
<evidence type="ECO:0000313" key="10">
    <source>
        <dbReference type="Proteomes" id="UP000199137"/>
    </source>
</evidence>
<comment type="similarity">
    <text evidence="2">Belongs to the binding-protein-dependent transport system permease family. FecCD subfamily.</text>
</comment>
<evidence type="ECO:0000256" key="4">
    <source>
        <dbReference type="ARBA" id="ARBA00022475"/>
    </source>
</evidence>
<name>A0A1I5IN34_9PSEU</name>
<dbReference type="PANTHER" id="PTHR30472:SF24">
    <property type="entry name" value="FERRIC ENTEROBACTIN TRANSPORT SYSTEM PERMEASE PROTEIN FEPG"/>
    <property type="match status" value="1"/>
</dbReference>
<dbReference type="CDD" id="cd06550">
    <property type="entry name" value="TM_ABC_iron-siderophores_like"/>
    <property type="match status" value="1"/>
</dbReference>
<keyword evidence="4" id="KW-1003">Cell membrane</keyword>
<keyword evidence="5 8" id="KW-0812">Transmembrane</keyword>
<evidence type="ECO:0000256" key="1">
    <source>
        <dbReference type="ARBA" id="ARBA00004651"/>
    </source>
</evidence>
<dbReference type="AlphaFoldDB" id="A0A1I5IN34"/>
<feature type="transmembrane region" description="Helical" evidence="8">
    <location>
        <begin position="141"/>
        <end position="160"/>
    </location>
</feature>
<dbReference type="EMBL" id="FOWC01000002">
    <property type="protein sequence ID" value="SFO61863.1"/>
    <property type="molecule type" value="Genomic_DNA"/>
</dbReference>
<reference evidence="9 10" key="1">
    <citation type="submission" date="2016-10" db="EMBL/GenBank/DDBJ databases">
        <authorList>
            <person name="de Groot N.N."/>
        </authorList>
    </citation>
    <scope>NUCLEOTIDE SEQUENCE [LARGE SCALE GENOMIC DNA]</scope>
    <source>
        <strain evidence="9 10">DSM 44637</strain>
    </source>
</reference>